<dbReference type="EMBL" id="KB870810">
    <property type="protein sequence ID" value="EOA20879.1"/>
    <property type="molecule type" value="Genomic_DNA"/>
</dbReference>
<dbReference type="Gene3D" id="1.20.1250.20">
    <property type="entry name" value="MFS general substrate transporter like domains"/>
    <property type="match status" value="1"/>
</dbReference>
<keyword evidence="4 7" id="KW-0812">Transmembrane</keyword>
<evidence type="ECO:0000256" key="7">
    <source>
        <dbReference type="SAM" id="Phobius"/>
    </source>
</evidence>
<evidence type="ECO:0000313" key="8">
    <source>
        <dbReference type="EMBL" id="EOA20879.1"/>
    </source>
</evidence>
<comment type="similarity">
    <text evidence="2">Belongs to the major facilitator superfamily. Folate-biopterin transporter (TC 2.A.71) family.</text>
</comment>
<evidence type="ECO:0008006" key="10">
    <source>
        <dbReference type="Google" id="ProtNLM"/>
    </source>
</evidence>
<feature type="transmembrane region" description="Helical" evidence="7">
    <location>
        <begin position="117"/>
        <end position="134"/>
    </location>
</feature>
<dbReference type="PANTHER" id="PTHR31585">
    <property type="entry name" value="FOLATE-BIOPTERIN TRANSPORTER 1, CHLOROPLASTIC"/>
    <property type="match status" value="1"/>
</dbReference>
<comment type="subcellular location">
    <subcellularLocation>
        <location evidence="1">Membrane</location>
        <topology evidence="1">Multi-pass membrane protein</topology>
    </subcellularLocation>
</comment>
<reference evidence="9" key="1">
    <citation type="journal article" date="2013" name="Nat. Genet.">
        <title>The Capsella rubella genome and the genomic consequences of rapid mating system evolution.</title>
        <authorList>
            <person name="Slotte T."/>
            <person name="Hazzouri K.M."/>
            <person name="Agren J.A."/>
            <person name="Koenig D."/>
            <person name="Maumus F."/>
            <person name="Guo Y.L."/>
            <person name="Steige K."/>
            <person name="Platts A.E."/>
            <person name="Escobar J.S."/>
            <person name="Newman L.K."/>
            <person name="Wang W."/>
            <person name="Mandakova T."/>
            <person name="Vello E."/>
            <person name="Smith L.M."/>
            <person name="Henz S.R."/>
            <person name="Steffen J."/>
            <person name="Takuno S."/>
            <person name="Brandvain Y."/>
            <person name="Coop G."/>
            <person name="Andolfatto P."/>
            <person name="Hu T.T."/>
            <person name="Blanchette M."/>
            <person name="Clark R.M."/>
            <person name="Quesneville H."/>
            <person name="Nordborg M."/>
            <person name="Gaut B.S."/>
            <person name="Lysak M.A."/>
            <person name="Jenkins J."/>
            <person name="Grimwood J."/>
            <person name="Chapman J."/>
            <person name="Prochnik S."/>
            <person name="Shu S."/>
            <person name="Rokhsar D."/>
            <person name="Schmutz J."/>
            <person name="Weigel D."/>
            <person name="Wright S.I."/>
        </authorList>
    </citation>
    <scope>NUCLEOTIDE SEQUENCE [LARGE SCALE GENOMIC DNA]</scope>
    <source>
        <strain evidence="9">cv. Monte Gargano</strain>
    </source>
</reference>
<dbReference type="InterPro" id="IPR039309">
    <property type="entry name" value="BT1"/>
</dbReference>
<dbReference type="GO" id="GO:0016020">
    <property type="term" value="C:membrane"/>
    <property type="evidence" value="ECO:0007669"/>
    <property type="project" value="UniProtKB-SubCell"/>
</dbReference>
<organism evidence="8 9">
    <name type="scientific">Capsella rubella</name>
    <dbReference type="NCBI Taxonomy" id="81985"/>
    <lineage>
        <taxon>Eukaryota</taxon>
        <taxon>Viridiplantae</taxon>
        <taxon>Streptophyta</taxon>
        <taxon>Embryophyta</taxon>
        <taxon>Tracheophyta</taxon>
        <taxon>Spermatophyta</taxon>
        <taxon>Magnoliopsida</taxon>
        <taxon>eudicotyledons</taxon>
        <taxon>Gunneridae</taxon>
        <taxon>Pentapetalae</taxon>
        <taxon>rosids</taxon>
        <taxon>malvids</taxon>
        <taxon>Brassicales</taxon>
        <taxon>Brassicaceae</taxon>
        <taxon>Camelineae</taxon>
        <taxon>Capsella</taxon>
    </lineage>
</organism>
<gene>
    <name evidence="8" type="ORF">CARUB_v10001216mg</name>
</gene>
<keyword evidence="5 7" id="KW-1133">Transmembrane helix</keyword>
<dbReference type="InterPro" id="IPR036259">
    <property type="entry name" value="MFS_trans_sf"/>
</dbReference>
<dbReference type="AlphaFoldDB" id="R0GVE8"/>
<keyword evidence="9" id="KW-1185">Reference proteome</keyword>
<evidence type="ECO:0000313" key="9">
    <source>
        <dbReference type="Proteomes" id="UP000029121"/>
    </source>
</evidence>
<evidence type="ECO:0000256" key="3">
    <source>
        <dbReference type="ARBA" id="ARBA00022448"/>
    </source>
</evidence>
<feature type="transmembrane region" description="Helical" evidence="7">
    <location>
        <begin position="210"/>
        <end position="228"/>
    </location>
</feature>
<dbReference type="KEGG" id="crb:17882927"/>
<feature type="transmembrane region" description="Helical" evidence="7">
    <location>
        <begin position="140"/>
        <end position="161"/>
    </location>
</feature>
<keyword evidence="6 7" id="KW-0472">Membrane</keyword>
<dbReference type="eggNOG" id="ENOG502QPUV">
    <property type="taxonomic scope" value="Eukaryota"/>
</dbReference>
<evidence type="ECO:0000256" key="2">
    <source>
        <dbReference type="ARBA" id="ARBA00007015"/>
    </source>
</evidence>
<evidence type="ECO:0000256" key="4">
    <source>
        <dbReference type="ARBA" id="ARBA00022692"/>
    </source>
</evidence>
<evidence type="ECO:0000256" key="6">
    <source>
        <dbReference type="ARBA" id="ARBA00023136"/>
    </source>
</evidence>
<name>R0GVE8_9BRAS</name>
<dbReference type="PANTHER" id="PTHR31585:SF6">
    <property type="entry name" value="FOLATE-BIOPTERIN TRANSPORTER 2-RELATED"/>
    <property type="match status" value="1"/>
</dbReference>
<evidence type="ECO:0000256" key="5">
    <source>
        <dbReference type="ARBA" id="ARBA00022989"/>
    </source>
</evidence>
<dbReference type="OrthoDB" id="754047at2759"/>
<dbReference type="Pfam" id="PF03092">
    <property type="entry name" value="BT1"/>
    <property type="match status" value="1"/>
</dbReference>
<dbReference type="SUPFAM" id="SSF103473">
    <property type="entry name" value="MFS general substrate transporter"/>
    <property type="match status" value="1"/>
</dbReference>
<protein>
    <recommendedName>
        <fullName evidence="10">Major facilitator superfamily (MFS) profile domain-containing protein</fullName>
    </recommendedName>
</protein>
<dbReference type="Proteomes" id="UP000029121">
    <property type="component" value="Unassembled WGS sequence"/>
</dbReference>
<proteinExistence type="inferred from homology"/>
<keyword evidence="3" id="KW-0813">Transport</keyword>
<sequence>MEVEEEILENGGSVNVFEGESKFRNVVCGPVRWLKMLALELHWTFLFGVVSIYGINQGFGNSLGKVATEYYMKDVQKVQPSQYQSLFTVTKIPWIIKPLWGILTDVVPIYGSHRGPYFIIAGVLGVVSFLFLSVQSNLNLYLALFWMTISSTGTAIADVTIDACIAYNSNEHPSLAPDMQTFSNSSSSIGALIGSFMSGILLHLVGSKGVFGLLAFPFAFVIVVGILFKKPKKVNQITFTDAMNAMKSTMERSEVWRPSVFLCISFALCLDIHEGLCSVFGHSRRSLLCVWTFTKVFSVGNLWLAVLVRNVMRLLPLCFLLLVPEGNPKTFTLLNERTGNVEMTNRETVVKEERNMLLESGTSPSDRS</sequence>
<accession>R0GVE8</accession>
<evidence type="ECO:0000256" key="1">
    <source>
        <dbReference type="ARBA" id="ARBA00004141"/>
    </source>
</evidence>
<feature type="transmembrane region" description="Helical" evidence="7">
    <location>
        <begin position="33"/>
        <end position="55"/>
    </location>
</feature>